<proteinExistence type="predicted"/>
<comment type="caution">
    <text evidence="3">The sequence shown here is derived from an EMBL/GenBank/DDBJ whole genome shotgun (WGS) entry which is preliminary data.</text>
</comment>
<reference evidence="3 4" key="1">
    <citation type="submission" date="2024-04" db="EMBL/GenBank/DDBJ databases">
        <title>Phyllosticta paracitricarpa is synonymous to the EU quarantine fungus P. citricarpa based on phylogenomic analyses.</title>
        <authorList>
            <consortium name="Lawrence Berkeley National Laboratory"/>
            <person name="Van Ingen-Buijs V.A."/>
            <person name="Van Westerhoven A.C."/>
            <person name="Haridas S."/>
            <person name="Skiadas P."/>
            <person name="Martin F."/>
            <person name="Groenewald J.Z."/>
            <person name="Crous P.W."/>
            <person name="Seidl M.F."/>
        </authorList>
    </citation>
    <scope>NUCLEOTIDE SEQUENCE [LARGE SCALE GENOMIC DNA]</scope>
    <source>
        <strain evidence="3 4">CBS 123371</strain>
    </source>
</reference>
<evidence type="ECO:0008006" key="5">
    <source>
        <dbReference type="Google" id="ProtNLM"/>
    </source>
</evidence>
<gene>
    <name evidence="3" type="ORF">IWZ03DRAFT_383581</name>
</gene>
<dbReference type="EMBL" id="JBBPHU010000009">
    <property type="protein sequence ID" value="KAK7513993.1"/>
    <property type="molecule type" value="Genomic_DNA"/>
</dbReference>
<evidence type="ECO:0000313" key="4">
    <source>
        <dbReference type="Proteomes" id="UP001363622"/>
    </source>
</evidence>
<keyword evidence="2" id="KW-0732">Signal</keyword>
<dbReference type="Proteomes" id="UP001363622">
    <property type="component" value="Unassembled WGS sequence"/>
</dbReference>
<protein>
    <recommendedName>
        <fullName evidence="5">Secreted protein</fullName>
    </recommendedName>
</protein>
<sequence length="79" mass="8750">MGNLAELGWLVAGLRCSTAGQPCGHSPTHERTRKTDKIENRAHLSTPKKQQKPFPRTPSPGTTSWLCLRSALRELQGRT</sequence>
<accession>A0ABR1KG19</accession>
<keyword evidence="4" id="KW-1185">Reference proteome</keyword>
<feature type="signal peptide" evidence="2">
    <location>
        <begin position="1"/>
        <end position="19"/>
    </location>
</feature>
<feature type="chain" id="PRO_5046031146" description="Secreted protein" evidence="2">
    <location>
        <begin position="20"/>
        <end position="79"/>
    </location>
</feature>
<organism evidence="3 4">
    <name type="scientific">Phyllosticta citriasiana</name>
    <dbReference type="NCBI Taxonomy" id="595635"/>
    <lineage>
        <taxon>Eukaryota</taxon>
        <taxon>Fungi</taxon>
        <taxon>Dikarya</taxon>
        <taxon>Ascomycota</taxon>
        <taxon>Pezizomycotina</taxon>
        <taxon>Dothideomycetes</taxon>
        <taxon>Dothideomycetes incertae sedis</taxon>
        <taxon>Botryosphaeriales</taxon>
        <taxon>Phyllostictaceae</taxon>
        <taxon>Phyllosticta</taxon>
    </lineage>
</organism>
<evidence type="ECO:0000313" key="3">
    <source>
        <dbReference type="EMBL" id="KAK7513993.1"/>
    </source>
</evidence>
<feature type="compositionally biased region" description="Basic and acidic residues" evidence="1">
    <location>
        <begin position="27"/>
        <end position="42"/>
    </location>
</feature>
<name>A0ABR1KG19_9PEZI</name>
<evidence type="ECO:0000256" key="2">
    <source>
        <dbReference type="SAM" id="SignalP"/>
    </source>
</evidence>
<evidence type="ECO:0000256" key="1">
    <source>
        <dbReference type="SAM" id="MobiDB-lite"/>
    </source>
</evidence>
<feature type="region of interest" description="Disordered" evidence="1">
    <location>
        <begin position="19"/>
        <end position="66"/>
    </location>
</feature>